<evidence type="ECO:0000256" key="2">
    <source>
        <dbReference type="ARBA" id="ARBA00023125"/>
    </source>
</evidence>
<dbReference type="SMART" id="SM00895">
    <property type="entry name" value="FCD"/>
    <property type="match status" value="1"/>
</dbReference>
<organism evidence="6 7">
    <name type="scientific">Sphingomonas sanxanigenens DSM 19645 = NX02</name>
    <dbReference type="NCBI Taxonomy" id="1123269"/>
    <lineage>
        <taxon>Bacteria</taxon>
        <taxon>Pseudomonadati</taxon>
        <taxon>Pseudomonadota</taxon>
        <taxon>Alphaproteobacteria</taxon>
        <taxon>Sphingomonadales</taxon>
        <taxon>Sphingomonadaceae</taxon>
        <taxon>Sphingomonas</taxon>
    </lineage>
</organism>
<evidence type="ECO:0000313" key="6">
    <source>
        <dbReference type="EMBL" id="AKH18956.1"/>
    </source>
</evidence>
<dbReference type="InterPro" id="IPR008920">
    <property type="entry name" value="TF_FadR/GntR_C"/>
</dbReference>
<dbReference type="KEGG" id="ssan:NX02_p1575"/>
<dbReference type="Gene3D" id="1.20.120.530">
    <property type="entry name" value="GntR ligand-binding domain-like"/>
    <property type="match status" value="1"/>
</dbReference>
<dbReference type="InterPro" id="IPR036390">
    <property type="entry name" value="WH_DNA-bd_sf"/>
</dbReference>
<evidence type="ECO:0000256" key="1">
    <source>
        <dbReference type="ARBA" id="ARBA00023015"/>
    </source>
</evidence>
<keyword evidence="6" id="KW-0614">Plasmid</keyword>
<protein>
    <submittedName>
        <fullName evidence="6">GntR family transcriptional regulator</fullName>
    </submittedName>
</protein>
<evidence type="ECO:0000256" key="3">
    <source>
        <dbReference type="ARBA" id="ARBA00023163"/>
    </source>
</evidence>
<dbReference type="AlphaFoldDB" id="A0A0F7JR92"/>
<dbReference type="EMBL" id="CP011450">
    <property type="protein sequence ID" value="AKH18956.1"/>
    <property type="molecule type" value="Genomic_DNA"/>
</dbReference>
<dbReference type="PANTHER" id="PTHR43537:SF5">
    <property type="entry name" value="UXU OPERON TRANSCRIPTIONAL REGULATOR"/>
    <property type="match status" value="1"/>
</dbReference>
<dbReference type="CDD" id="cd07377">
    <property type="entry name" value="WHTH_GntR"/>
    <property type="match status" value="1"/>
</dbReference>
<gene>
    <name evidence="6" type="ORF">NX02_p1575</name>
</gene>
<evidence type="ECO:0000313" key="7">
    <source>
        <dbReference type="Proteomes" id="UP000018851"/>
    </source>
</evidence>
<dbReference type="Pfam" id="PF07729">
    <property type="entry name" value="FCD"/>
    <property type="match status" value="1"/>
</dbReference>
<evidence type="ECO:0000259" key="5">
    <source>
        <dbReference type="PROSITE" id="PS50949"/>
    </source>
</evidence>
<sequence>MPTSLTDRLFTTLEARIRGGELRPGSRLPTQREICAREKVSRTVVREAFARLAAHGLTTSRQGSGVFVARQVPLQAFQVRADELSNMADVIKLIEIRLAIESEMAALAAARRSFADIGALRDALDCMAGAGDDAAESARADTAFHLAIAQATQNEHYVRIIAFLGQRLVPPRTLYLRDRPVSTQRAYAALIHDEHDAILDAIIRMEPARARDAARAHMQESLSRHSRLGKTGRPAA</sequence>
<dbReference type="RefSeq" id="WP_047100402.1">
    <property type="nucleotide sequence ID" value="NZ_CP011450.1"/>
</dbReference>
<keyword evidence="7" id="KW-1185">Reference proteome</keyword>
<dbReference type="Gene3D" id="1.10.10.10">
    <property type="entry name" value="Winged helix-like DNA-binding domain superfamily/Winged helix DNA-binding domain"/>
    <property type="match status" value="1"/>
</dbReference>
<dbReference type="SUPFAM" id="SSF48008">
    <property type="entry name" value="GntR ligand-binding domain-like"/>
    <property type="match status" value="1"/>
</dbReference>
<feature type="domain" description="HTH gntR-type" evidence="5">
    <location>
        <begin position="3"/>
        <end position="71"/>
    </location>
</feature>
<dbReference type="PRINTS" id="PR00035">
    <property type="entry name" value="HTHGNTR"/>
</dbReference>
<keyword evidence="2" id="KW-0238">DNA-binding</keyword>
<keyword evidence="3" id="KW-0804">Transcription</keyword>
<reference evidence="6 7" key="1">
    <citation type="submission" date="2015-05" db="EMBL/GenBank/DDBJ databases">
        <title>Plasmid of Sphingomonas sanxanigenens NX02.</title>
        <authorList>
            <person name="Huang H."/>
            <person name="Ma T."/>
        </authorList>
    </citation>
    <scope>NUCLEOTIDE SEQUENCE [LARGE SCALE GENOMIC DNA]</scope>
    <source>
        <strain evidence="6 7">NX02</strain>
        <plasmid evidence="7">Plasmid pNXO2</plasmid>
    </source>
</reference>
<dbReference type="PROSITE" id="PS50949">
    <property type="entry name" value="HTH_GNTR"/>
    <property type="match status" value="1"/>
</dbReference>
<dbReference type="PANTHER" id="PTHR43537">
    <property type="entry name" value="TRANSCRIPTIONAL REGULATOR, GNTR FAMILY"/>
    <property type="match status" value="1"/>
</dbReference>
<keyword evidence="1" id="KW-0805">Transcription regulation</keyword>
<dbReference type="GO" id="GO:0003700">
    <property type="term" value="F:DNA-binding transcription factor activity"/>
    <property type="evidence" value="ECO:0007669"/>
    <property type="project" value="InterPro"/>
</dbReference>
<geneLocation type="plasmid" evidence="6 7">
    <name>pNXO2</name>
</geneLocation>
<dbReference type="InterPro" id="IPR000524">
    <property type="entry name" value="Tscrpt_reg_HTH_GntR"/>
</dbReference>
<dbReference type="Pfam" id="PF00392">
    <property type="entry name" value="GntR"/>
    <property type="match status" value="1"/>
</dbReference>
<name>A0A0F7JR92_9SPHN</name>
<dbReference type="InterPro" id="IPR011711">
    <property type="entry name" value="GntR_C"/>
</dbReference>
<dbReference type="InterPro" id="IPR036388">
    <property type="entry name" value="WH-like_DNA-bd_sf"/>
</dbReference>
<dbReference type="OrthoDB" id="9809707at2"/>
<proteinExistence type="predicted"/>
<evidence type="ECO:0000256" key="4">
    <source>
        <dbReference type="SAM" id="MobiDB-lite"/>
    </source>
</evidence>
<dbReference type="Proteomes" id="UP000018851">
    <property type="component" value="Plasmid pNXO2"/>
</dbReference>
<accession>A0A0F7JR92</accession>
<dbReference type="SMART" id="SM00345">
    <property type="entry name" value="HTH_GNTR"/>
    <property type="match status" value="1"/>
</dbReference>
<feature type="region of interest" description="Disordered" evidence="4">
    <location>
        <begin position="213"/>
        <end position="236"/>
    </location>
</feature>
<dbReference type="SUPFAM" id="SSF46785">
    <property type="entry name" value="Winged helix' DNA-binding domain"/>
    <property type="match status" value="1"/>
</dbReference>
<dbReference type="GO" id="GO:0003677">
    <property type="term" value="F:DNA binding"/>
    <property type="evidence" value="ECO:0007669"/>
    <property type="project" value="UniProtKB-KW"/>
</dbReference>